<dbReference type="InterPro" id="IPR036291">
    <property type="entry name" value="NAD(P)-bd_dom_sf"/>
</dbReference>
<gene>
    <name evidence="5" type="ORF">AB0A76_30700</name>
</gene>
<feature type="domain" description="Ketoreductase" evidence="4">
    <location>
        <begin position="33"/>
        <end position="219"/>
    </location>
</feature>
<evidence type="ECO:0000256" key="2">
    <source>
        <dbReference type="ARBA" id="ARBA00023002"/>
    </source>
</evidence>
<dbReference type="Pfam" id="PF00106">
    <property type="entry name" value="adh_short"/>
    <property type="match status" value="1"/>
</dbReference>
<keyword evidence="2" id="KW-0560">Oxidoreductase</keyword>
<evidence type="ECO:0000256" key="1">
    <source>
        <dbReference type="ARBA" id="ARBA00006484"/>
    </source>
</evidence>
<dbReference type="Gene3D" id="3.40.50.720">
    <property type="entry name" value="NAD(P)-binding Rossmann-like Domain"/>
    <property type="match status" value="1"/>
</dbReference>
<dbReference type="PANTHER" id="PTHR44196:SF1">
    <property type="entry name" value="DEHYDROGENASE_REDUCTASE SDR FAMILY MEMBER 7B"/>
    <property type="match status" value="1"/>
</dbReference>
<dbReference type="Proteomes" id="UP001551210">
    <property type="component" value="Unassembled WGS sequence"/>
</dbReference>
<feature type="compositionally biased region" description="Basic and acidic residues" evidence="3">
    <location>
        <begin position="341"/>
        <end position="350"/>
    </location>
</feature>
<organism evidence="5 6">
    <name type="scientific">Streptomyces exfoliatus</name>
    <name type="common">Streptomyces hydrogenans</name>
    <dbReference type="NCBI Taxonomy" id="1905"/>
    <lineage>
        <taxon>Bacteria</taxon>
        <taxon>Bacillati</taxon>
        <taxon>Actinomycetota</taxon>
        <taxon>Actinomycetes</taxon>
        <taxon>Kitasatosporales</taxon>
        <taxon>Streptomycetaceae</taxon>
        <taxon>Streptomyces</taxon>
    </lineage>
</organism>
<dbReference type="PRINTS" id="PR00081">
    <property type="entry name" value="GDHRDH"/>
</dbReference>
<dbReference type="EMBL" id="JBEZAM010000069">
    <property type="protein sequence ID" value="MEU7297517.1"/>
    <property type="molecule type" value="Genomic_DNA"/>
</dbReference>
<dbReference type="PROSITE" id="PS00061">
    <property type="entry name" value="ADH_SHORT"/>
    <property type="match status" value="1"/>
</dbReference>
<evidence type="ECO:0000256" key="3">
    <source>
        <dbReference type="SAM" id="MobiDB-lite"/>
    </source>
</evidence>
<evidence type="ECO:0000259" key="4">
    <source>
        <dbReference type="SMART" id="SM00822"/>
    </source>
</evidence>
<sequence length="375" mass="40097">MIRSIRSPEVVPFLEGLLVMRTVRRHARPFEGRTEVVTGASAGVGRATARAFGASGARVALLARGRVGLEAAADEVERAGGTALVVPVDMAVPAQAEAAADQVESRLGPVDVWVNAAFTSVFAPFLATRPDEYERLTSVTYLGCVNGTRAALRRMLPRGCGTVVQVGSALSEMSVPLQAAYCGAKHAVNGFTASVRLELLHLHSRVAVTVVQLPAVNTPRFTWALSRLPRRPRPVPPVYQPEVAARAVPHAARHPRRGEYRVGAATTAAVLARRAAPGLLDRYLARTGYDAQQTDVASTAAPHNLRFPLDGAGGRDHGAQGPFDDEAAAHSPYTALARTRRPSERPWERRRSWHAPSWAGPARRAGPVPKDGDPS</sequence>
<feature type="region of interest" description="Disordered" evidence="3">
    <location>
        <begin position="307"/>
        <end position="375"/>
    </location>
</feature>
<protein>
    <submittedName>
        <fullName evidence="5">SDR family oxidoreductase</fullName>
    </submittedName>
</protein>
<dbReference type="InterPro" id="IPR020904">
    <property type="entry name" value="Sc_DH/Rdtase_CS"/>
</dbReference>
<dbReference type="PANTHER" id="PTHR44196">
    <property type="entry name" value="DEHYDROGENASE/REDUCTASE SDR FAMILY MEMBER 7B"/>
    <property type="match status" value="1"/>
</dbReference>
<evidence type="ECO:0000313" key="5">
    <source>
        <dbReference type="EMBL" id="MEU7297517.1"/>
    </source>
</evidence>
<name>A0ABV3D4Y3_STREX</name>
<dbReference type="RefSeq" id="WP_359215121.1">
    <property type="nucleotide sequence ID" value="NZ_JBEZAM010000069.1"/>
</dbReference>
<dbReference type="SMART" id="SM00822">
    <property type="entry name" value="PKS_KR"/>
    <property type="match status" value="1"/>
</dbReference>
<reference evidence="5 6" key="1">
    <citation type="submission" date="2024-06" db="EMBL/GenBank/DDBJ databases">
        <title>The Natural Products Discovery Center: Release of the First 8490 Sequenced Strains for Exploring Actinobacteria Biosynthetic Diversity.</title>
        <authorList>
            <person name="Kalkreuter E."/>
            <person name="Kautsar S.A."/>
            <person name="Yang D."/>
            <person name="Bader C.D."/>
            <person name="Teijaro C.N."/>
            <person name="Fluegel L."/>
            <person name="Davis C.M."/>
            <person name="Simpson J.R."/>
            <person name="Lauterbach L."/>
            <person name="Steele A.D."/>
            <person name="Gui C."/>
            <person name="Meng S."/>
            <person name="Li G."/>
            <person name="Viehrig K."/>
            <person name="Ye F."/>
            <person name="Su P."/>
            <person name="Kiefer A.F."/>
            <person name="Nichols A."/>
            <person name="Cepeda A.J."/>
            <person name="Yan W."/>
            <person name="Fan B."/>
            <person name="Jiang Y."/>
            <person name="Adhikari A."/>
            <person name="Zheng C.-J."/>
            <person name="Schuster L."/>
            <person name="Cowan T.M."/>
            <person name="Smanski M.J."/>
            <person name="Chevrette M.G."/>
            <person name="De Carvalho L.P.S."/>
            <person name="Shen B."/>
        </authorList>
    </citation>
    <scope>NUCLEOTIDE SEQUENCE [LARGE SCALE GENOMIC DNA]</scope>
    <source>
        <strain evidence="5 6">NPDC045705</strain>
    </source>
</reference>
<dbReference type="InterPro" id="IPR057326">
    <property type="entry name" value="KR_dom"/>
</dbReference>
<keyword evidence="6" id="KW-1185">Reference proteome</keyword>
<accession>A0ABV3D4Y3</accession>
<comment type="similarity">
    <text evidence="1">Belongs to the short-chain dehydrogenases/reductases (SDR) family.</text>
</comment>
<dbReference type="NCBIfam" id="NF005495">
    <property type="entry name" value="PRK07109.1"/>
    <property type="match status" value="1"/>
</dbReference>
<comment type="caution">
    <text evidence="5">The sequence shown here is derived from an EMBL/GenBank/DDBJ whole genome shotgun (WGS) entry which is preliminary data.</text>
</comment>
<evidence type="ECO:0000313" key="6">
    <source>
        <dbReference type="Proteomes" id="UP001551210"/>
    </source>
</evidence>
<dbReference type="SUPFAM" id="SSF51735">
    <property type="entry name" value="NAD(P)-binding Rossmann-fold domains"/>
    <property type="match status" value="1"/>
</dbReference>
<proteinExistence type="inferred from homology"/>
<dbReference type="InterPro" id="IPR002347">
    <property type="entry name" value="SDR_fam"/>
</dbReference>